<evidence type="ECO:0000256" key="1">
    <source>
        <dbReference type="SAM" id="MobiDB-lite"/>
    </source>
</evidence>
<name>A0AAD1XSW4_EUPCR</name>
<evidence type="ECO:0000313" key="3">
    <source>
        <dbReference type="EMBL" id="CAI2378284.1"/>
    </source>
</evidence>
<keyword evidence="4" id="KW-1185">Reference proteome</keyword>
<proteinExistence type="predicted"/>
<feature type="region of interest" description="Disordered" evidence="1">
    <location>
        <begin position="486"/>
        <end position="512"/>
    </location>
</feature>
<accession>A0AAD1XSW4</accession>
<feature type="compositionally biased region" description="Basic and acidic residues" evidence="1">
    <location>
        <begin position="192"/>
        <end position="204"/>
    </location>
</feature>
<feature type="compositionally biased region" description="Basic and acidic residues" evidence="1">
    <location>
        <begin position="114"/>
        <end position="128"/>
    </location>
</feature>
<dbReference type="AlphaFoldDB" id="A0AAD1XSW4"/>
<feature type="region of interest" description="Disordered" evidence="1">
    <location>
        <begin position="170"/>
        <end position="209"/>
    </location>
</feature>
<feature type="compositionally biased region" description="Low complexity" evidence="1">
    <location>
        <begin position="503"/>
        <end position="512"/>
    </location>
</feature>
<protein>
    <recommendedName>
        <fullName evidence="2">SIN1-type PH domain-containing protein</fullName>
    </recommendedName>
</protein>
<feature type="domain" description="SIN1-type PH" evidence="2">
    <location>
        <begin position="541"/>
        <end position="646"/>
    </location>
</feature>
<evidence type="ECO:0000259" key="2">
    <source>
        <dbReference type="Pfam" id="PF16979"/>
    </source>
</evidence>
<organism evidence="3 4">
    <name type="scientific">Euplotes crassus</name>
    <dbReference type="NCBI Taxonomy" id="5936"/>
    <lineage>
        <taxon>Eukaryota</taxon>
        <taxon>Sar</taxon>
        <taxon>Alveolata</taxon>
        <taxon>Ciliophora</taxon>
        <taxon>Intramacronucleata</taxon>
        <taxon>Spirotrichea</taxon>
        <taxon>Hypotrichia</taxon>
        <taxon>Euplotida</taxon>
        <taxon>Euplotidae</taxon>
        <taxon>Moneuplotes</taxon>
    </lineage>
</organism>
<dbReference type="Proteomes" id="UP001295684">
    <property type="component" value="Unassembled WGS sequence"/>
</dbReference>
<reference evidence="3" key="1">
    <citation type="submission" date="2023-07" db="EMBL/GenBank/DDBJ databases">
        <authorList>
            <consortium name="AG Swart"/>
            <person name="Singh M."/>
            <person name="Singh A."/>
            <person name="Seah K."/>
            <person name="Emmerich C."/>
        </authorList>
    </citation>
    <scope>NUCLEOTIDE SEQUENCE</scope>
    <source>
        <strain evidence="3">DP1</strain>
    </source>
</reference>
<feature type="compositionally biased region" description="Basic and acidic residues" evidence="1">
    <location>
        <begin position="88"/>
        <end position="103"/>
    </location>
</feature>
<comment type="caution">
    <text evidence="3">The sequence shown here is derived from an EMBL/GenBank/DDBJ whole genome shotgun (WGS) entry which is preliminary data.</text>
</comment>
<gene>
    <name evidence="3" type="ORF">ECRASSUSDP1_LOCUS19679</name>
</gene>
<dbReference type="InterPro" id="IPR031313">
    <property type="entry name" value="Sin1_PH_dom"/>
</dbReference>
<sequence length="657" mass="75467">MNPDYLEEFPIFEDPDRDMDAFAEETGYEGTFTGKQFLFQEITNPNMEVYDHFNPYDEDECIIQGSMANRDFYKDNYGSYESQEPELGDDKEGSQPRGRDDNSFKPFGDVDDLGASRENNDGARETFKIQDGFMGYEDLVVETKESENPHPDMQQTAEDSENFLGYHQEEAKQENNKSSGNTEEAAEEVAEESSKNEDKDKVLEKPSGPLFAPLDKSALPMTSKIDSILSKELKNVTLEENYFLLPTPEPGDRSSIKINIYLFNTKKCVQVHASTKSKVIDIIRHIISITKSEVKDPAAYELRLIDDDEDYYIPFYEISALVPSETVGEFTSLAFVNNKNYKPPKVAADLSELSKSTSKTRTVFSVHIKLSFLSTDLKMEMNTKICTLRDLLRKINKKYDVDLRDNHYCFKPHEEESLKDPNIQETLMQSENFLDIKTSLKNLPFTDLDLVPKIFVDNLGCTGDYSKEEIISCSIKMGTMPMAGTQRNTFAHPPKNWSRDTTSESSESMSIEILRPSNSQVDKSRDTKDFLFNELTSKKLQEFLIIKINAKGKRQNRTLGIDGYNIYNDKVSNRKRSKKYTIIKKIFKPNDTKRSCRPLETVRFIERLDSKTFVISFKETKKDKIIKYECPTVDVCSEIMAKLKYLGKEVRDLDKEK</sequence>
<feature type="region of interest" description="Disordered" evidence="1">
    <location>
        <begin position="74"/>
        <end position="129"/>
    </location>
</feature>
<dbReference type="EMBL" id="CAMPGE010019991">
    <property type="protein sequence ID" value="CAI2378284.1"/>
    <property type="molecule type" value="Genomic_DNA"/>
</dbReference>
<dbReference type="Pfam" id="PF16979">
    <property type="entry name" value="SIN1_PH"/>
    <property type="match status" value="1"/>
</dbReference>
<evidence type="ECO:0000313" key="4">
    <source>
        <dbReference type="Proteomes" id="UP001295684"/>
    </source>
</evidence>